<dbReference type="Pfam" id="PF00012">
    <property type="entry name" value="HSP70"/>
    <property type="match status" value="1"/>
</dbReference>
<dbReference type="PRINTS" id="PR00301">
    <property type="entry name" value="HEATSHOCK70"/>
</dbReference>
<comment type="caution">
    <text evidence="5">The sequence shown here is derived from an EMBL/GenBank/DDBJ whole genome shotgun (WGS) entry which is preliminary data.</text>
</comment>
<reference evidence="5 6" key="1">
    <citation type="journal article" date="2019" name="Sci. Rep.">
        <title>A high-quality genome of Eragrostis curvula grass provides insights into Poaceae evolution and supports new strategies to enhance forage quality.</title>
        <authorList>
            <person name="Carballo J."/>
            <person name="Santos B.A.C.M."/>
            <person name="Zappacosta D."/>
            <person name="Garbus I."/>
            <person name="Selva J.P."/>
            <person name="Gallo C.A."/>
            <person name="Diaz A."/>
            <person name="Albertini E."/>
            <person name="Caccamo M."/>
            <person name="Echenique V."/>
        </authorList>
    </citation>
    <scope>NUCLEOTIDE SEQUENCE [LARGE SCALE GENOMIC DNA]</scope>
    <source>
        <strain evidence="6">cv. Victoria</strain>
        <tissue evidence="5">Leaf</tissue>
    </source>
</reference>
<dbReference type="SUPFAM" id="SSF100920">
    <property type="entry name" value="Heat shock protein 70kD (HSP70), peptide-binding domain"/>
    <property type="match status" value="1"/>
</dbReference>
<dbReference type="PROSITE" id="PS01036">
    <property type="entry name" value="HSP70_3"/>
    <property type="match status" value="1"/>
</dbReference>
<dbReference type="InterPro" id="IPR013126">
    <property type="entry name" value="Hsp_70_fam"/>
</dbReference>
<feature type="compositionally biased region" description="Polar residues" evidence="4">
    <location>
        <begin position="1"/>
        <end position="11"/>
    </location>
</feature>
<dbReference type="FunFam" id="3.90.640.10:FF:000003">
    <property type="entry name" value="Molecular chaperone DnaK"/>
    <property type="match status" value="1"/>
</dbReference>
<feature type="region of interest" description="Disordered" evidence="4">
    <location>
        <begin position="1"/>
        <end position="28"/>
    </location>
</feature>
<protein>
    <submittedName>
        <fullName evidence="5">Uncharacterized protein</fullName>
    </submittedName>
</protein>
<evidence type="ECO:0000313" key="6">
    <source>
        <dbReference type="Proteomes" id="UP000324897"/>
    </source>
</evidence>
<dbReference type="InterPro" id="IPR043129">
    <property type="entry name" value="ATPase_NBD"/>
</dbReference>
<evidence type="ECO:0000256" key="1">
    <source>
        <dbReference type="ARBA" id="ARBA00022741"/>
    </source>
</evidence>
<dbReference type="Gene3D" id="3.90.640.10">
    <property type="entry name" value="Actin, Chain A, domain 4"/>
    <property type="match status" value="1"/>
</dbReference>
<evidence type="ECO:0000256" key="4">
    <source>
        <dbReference type="SAM" id="MobiDB-lite"/>
    </source>
</evidence>
<accession>A0A5J9VJT0</accession>
<dbReference type="PANTHER" id="PTHR19375">
    <property type="entry name" value="HEAT SHOCK PROTEIN 70KDA"/>
    <property type="match status" value="1"/>
</dbReference>
<keyword evidence="1 3" id="KW-0547">Nucleotide-binding</keyword>
<evidence type="ECO:0000256" key="2">
    <source>
        <dbReference type="ARBA" id="ARBA00022840"/>
    </source>
</evidence>
<name>A0A5J9VJT0_9POAL</name>
<dbReference type="InterPro" id="IPR029047">
    <property type="entry name" value="HSP70_peptide-bd_sf"/>
</dbReference>
<dbReference type="Proteomes" id="UP000324897">
    <property type="component" value="Unassembled WGS sequence"/>
</dbReference>
<comment type="similarity">
    <text evidence="3">Belongs to the heat shock protein 70 family.</text>
</comment>
<evidence type="ECO:0000256" key="3">
    <source>
        <dbReference type="RuleBase" id="RU003322"/>
    </source>
</evidence>
<keyword evidence="6" id="KW-1185">Reference proteome</keyword>
<dbReference type="Gramene" id="TVU36519">
    <property type="protein sequence ID" value="TVU36519"/>
    <property type="gene ID" value="EJB05_18456"/>
</dbReference>
<dbReference type="EMBL" id="RWGY01000009">
    <property type="protein sequence ID" value="TVU36519.1"/>
    <property type="molecule type" value="Genomic_DNA"/>
</dbReference>
<gene>
    <name evidence="5" type="ORF">EJB05_18456</name>
</gene>
<organism evidence="5 6">
    <name type="scientific">Eragrostis curvula</name>
    <name type="common">weeping love grass</name>
    <dbReference type="NCBI Taxonomy" id="38414"/>
    <lineage>
        <taxon>Eukaryota</taxon>
        <taxon>Viridiplantae</taxon>
        <taxon>Streptophyta</taxon>
        <taxon>Embryophyta</taxon>
        <taxon>Tracheophyta</taxon>
        <taxon>Spermatophyta</taxon>
        <taxon>Magnoliopsida</taxon>
        <taxon>Liliopsida</taxon>
        <taxon>Poales</taxon>
        <taxon>Poaceae</taxon>
        <taxon>PACMAD clade</taxon>
        <taxon>Chloridoideae</taxon>
        <taxon>Eragrostideae</taxon>
        <taxon>Eragrostidinae</taxon>
        <taxon>Eragrostis</taxon>
    </lineage>
</organism>
<evidence type="ECO:0000313" key="5">
    <source>
        <dbReference type="EMBL" id="TVU36519.1"/>
    </source>
</evidence>
<dbReference type="InterPro" id="IPR018181">
    <property type="entry name" value="Heat_shock_70_CS"/>
</dbReference>
<dbReference type="OrthoDB" id="685595at2759"/>
<dbReference type="Gene3D" id="3.30.420.40">
    <property type="match status" value="2"/>
</dbReference>
<dbReference type="SUPFAM" id="SSF53067">
    <property type="entry name" value="Actin-like ATPase domain"/>
    <property type="match status" value="2"/>
</dbReference>
<dbReference type="GO" id="GO:0140662">
    <property type="term" value="F:ATP-dependent protein folding chaperone"/>
    <property type="evidence" value="ECO:0007669"/>
    <property type="project" value="InterPro"/>
</dbReference>
<proteinExistence type="inferred from homology"/>
<sequence length="714" mass="79228">MNKAHSLTSKSGSDEAIEEPTCHRQKLGDGTTAAVDSWKVTAPPSPWPEAGGLCTPWDFEMALRLFRTKVQMFRHQIGRSVTYSTAQPKGVTVGIDFGCKNSRVAIVDSLIPQVLYGEISRFIPSYVTLTRLNSFVPYKWGLQHLDRVGKRFAVGEVAKRKMWIEPSDAIYNIKKMIGKRSDESSIQEMKSRVHFSIVEGPGGEACVEIHGMQFSPVEITNVILSKLRDVVLMHQCHGELQVVISVPAFFDKQQKEDILSAGNSAGLKILQLIDEPIAAALSGKTIENGTVVVFGMGAGSYSVSILHVSPDTNIEIVTQSSDPSVGGDQFDNILVDYLVDQITQLHSVDIRGDKYAMMMLTEVAEQSKVELSYKSEFTVSIPAFPISAQGPVDLKITISRMQFEELVGNLIGQIKMKCQRILEDAKMSVKDIDEVILFGGMTRVPKIQKIVSEVFGKYQNKRMIPEEAVVIGSALQAARIVENEQEVSEAMIPLSIGIKSEEGTFIRVIPRHTTVPAKRTVKIPLWGGDGESARISIYFGEHVMVEHNLWLGEVEVVNYQSSYQHCSDIELTVEVDTDFVVKVSAINSDDQGISELMPFQAFRIKEENRCKKKVAEAVKKALLDWRMHQKGNDTWLRNLARHIMNTLGDALSSRKDELPGDLCEDAVNALSDLQKSLYGDADVLKDKMLAAMKVESFLLSWKPPSESLDSDSDS</sequence>
<dbReference type="Gene3D" id="2.60.34.10">
    <property type="entry name" value="Substrate Binding Domain Of DNAk, Chain A, domain 1"/>
    <property type="match status" value="1"/>
</dbReference>
<keyword evidence="2 3" id="KW-0067">ATP-binding</keyword>
<feature type="non-terminal residue" evidence="5">
    <location>
        <position position="1"/>
    </location>
</feature>
<dbReference type="GO" id="GO:0005524">
    <property type="term" value="F:ATP binding"/>
    <property type="evidence" value="ECO:0007669"/>
    <property type="project" value="UniProtKB-KW"/>
</dbReference>
<dbReference type="AlphaFoldDB" id="A0A5J9VJT0"/>